<dbReference type="SUPFAM" id="SSF56281">
    <property type="entry name" value="Metallo-hydrolase/oxidoreductase"/>
    <property type="match status" value="1"/>
</dbReference>
<dbReference type="FunFam" id="3.60.15.30:FF:000001">
    <property type="entry name" value="Alkyl/aryl-sulfatase BDS1"/>
    <property type="match status" value="1"/>
</dbReference>
<evidence type="ECO:0000256" key="8">
    <source>
        <dbReference type="ARBA" id="ARBA00075789"/>
    </source>
</evidence>
<feature type="compositionally biased region" description="Gly residues" evidence="9">
    <location>
        <begin position="691"/>
        <end position="700"/>
    </location>
</feature>
<dbReference type="SUPFAM" id="SSF55718">
    <property type="entry name" value="SCP-like"/>
    <property type="match status" value="1"/>
</dbReference>
<feature type="region of interest" description="Disordered" evidence="9">
    <location>
        <begin position="27"/>
        <end position="56"/>
    </location>
</feature>
<feature type="signal peptide" evidence="10">
    <location>
        <begin position="1"/>
        <end position="28"/>
    </location>
</feature>
<dbReference type="InterPro" id="IPR036527">
    <property type="entry name" value="SCP2_sterol-bd_dom_sf"/>
</dbReference>
<dbReference type="KEGG" id="cfus:CYFUS_008809"/>
<keyword evidence="4" id="KW-0862">Zinc</keyword>
<feature type="domain" description="Metallo-beta-lactamase" evidence="11">
    <location>
        <begin position="150"/>
        <end position="373"/>
    </location>
</feature>
<dbReference type="SMART" id="SM00849">
    <property type="entry name" value="Lactamase_B"/>
    <property type="match status" value="1"/>
</dbReference>
<dbReference type="Pfam" id="PF00753">
    <property type="entry name" value="Lactamase_B"/>
    <property type="match status" value="1"/>
</dbReference>
<dbReference type="PANTHER" id="PTHR43223:SF1">
    <property type="entry name" value="ALKYL_ARYL-SULFATASE BDS1"/>
    <property type="match status" value="1"/>
</dbReference>
<dbReference type="Gene3D" id="3.60.15.30">
    <property type="entry name" value="Metallo-beta-lactamase domain"/>
    <property type="match status" value="1"/>
</dbReference>
<comment type="similarity">
    <text evidence="5">Belongs to the metallo-beta-lactamase superfamily. Type III sulfatase family.</text>
</comment>
<sequence length="700" mass="78576">MSGRHRWPRHLVVLAVKLALALPTAAKAQSQDQTQTPGHAQPQDQARTPGTRPPTERTVRLNAQVRQELPFSNTQDFEDARRGFIGTEPDLTITDKDGNVVWSLKPYQFIQGREAPPTVNPSLWRQAQLNMQNGLFKVTDGIYQVRGYDLSVMTIIEGKTGTLVVDPLITAETGRAAYALYEKHRGQRPVRAVIYTHSHVDHYGGVKGVVSEADVKAGKVRILAPENFLEYAVSENVYAGNAMNRRSVYMYGPLLDRGPEGQVDAGLGKTTSARGTVTLIPPTDTIRETGDKRTLDGVELVFLMAPNTEAPTEMMFYLPKKKALCAAEDATHTLHNLYTLRGAEVRSAMNWWKYLNEAIDTYGAKAEVVFSSHHWPVWGRERLVPYLEKQRDAYKFLNDQALHLMNQGYTMNEVAEALKLPDGLSHEWFLRGYYGSVNHDAKAVYQKYLGWYDSNPAHLHPLPPEQAARRYVEFMGGAQLVMDKARNAYAQGDYRWVAEVMNHVIFADPDNTQARHLQADALEQLGYQTENATWRNEYLTGAFELRHGVPRTPHVQSNSPDTLRALPTDMYLDYLGIRLNARKALGQELGFHLRFTDTRENYALTLQNSVLVYSTRKQLPRPDATLTLTRTILDDINLKKLTFDEAVSSGKIKVQGDVLKFKALMEMLDDFDPSFDIITPGKPLPGQEPMGVGGAGGQKP</sequence>
<dbReference type="CDD" id="cd07710">
    <property type="entry name" value="arylsulfatase_Sdsa1-like_MBL-fold"/>
    <property type="match status" value="1"/>
</dbReference>
<dbReference type="Proteomes" id="UP000217257">
    <property type="component" value="Chromosome"/>
</dbReference>
<keyword evidence="2" id="KW-0479">Metal-binding</keyword>
<dbReference type="InterPro" id="IPR044097">
    <property type="entry name" value="Bds1/SdsA1_MBL-fold"/>
</dbReference>
<evidence type="ECO:0000256" key="7">
    <source>
        <dbReference type="ARBA" id="ARBA00068034"/>
    </source>
</evidence>
<evidence type="ECO:0000256" key="4">
    <source>
        <dbReference type="ARBA" id="ARBA00022833"/>
    </source>
</evidence>
<dbReference type="InterPro" id="IPR052195">
    <property type="entry name" value="Bact_Alkyl/Aryl-Sulfatase"/>
</dbReference>
<evidence type="ECO:0000256" key="3">
    <source>
        <dbReference type="ARBA" id="ARBA00022801"/>
    </source>
</evidence>
<proteinExistence type="inferred from homology"/>
<dbReference type="FunFam" id="1.25.40.880:FF:000001">
    <property type="entry name" value="SDS hydrolase SdsA1"/>
    <property type="match status" value="1"/>
</dbReference>
<evidence type="ECO:0000256" key="5">
    <source>
        <dbReference type="ARBA" id="ARBA00033751"/>
    </source>
</evidence>
<dbReference type="InterPro" id="IPR001279">
    <property type="entry name" value="Metallo-B-lactamas"/>
</dbReference>
<dbReference type="InterPro" id="IPR036866">
    <property type="entry name" value="RibonucZ/Hydroxyglut_hydro"/>
</dbReference>
<dbReference type="PANTHER" id="PTHR43223">
    <property type="entry name" value="ALKYL/ARYL-SULFATASE"/>
    <property type="match status" value="1"/>
</dbReference>
<gene>
    <name evidence="12" type="ORF">CYFUS_008809</name>
</gene>
<evidence type="ECO:0000313" key="12">
    <source>
        <dbReference type="EMBL" id="ATB43329.1"/>
    </source>
</evidence>
<comment type="cofactor">
    <cofactor evidence="1">
        <name>Zn(2+)</name>
        <dbReference type="ChEBI" id="CHEBI:29105"/>
    </cofactor>
</comment>
<evidence type="ECO:0000256" key="10">
    <source>
        <dbReference type="SAM" id="SignalP"/>
    </source>
</evidence>
<dbReference type="GO" id="GO:0018741">
    <property type="term" value="F:linear primary-alkylsulfatase activity"/>
    <property type="evidence" value="ECO:0007669"/>
    <property type="project" value="UniProtKB-EC"/>
</dbReference>
<feature type="chain" id="PRO_5012852031" description="Linear primary-alkylsulfatase" evidence="10">
    <location>
        <begin position="29"/>
        <end position="700"/>
    </location>
</feature>
<evidence type="ECO:0000259" key="11">
    <source>
        <dbReference type="SMART" id="SM00849"/>
    </source>
</evidence>
<dbReference type="Gene3D" id="3.30.1050.10">
    <property type="entry name" value="SCP2 sterol-binding domain"/>
    <property type="match status" value="1"/>
</dbReference>
<dbReference type="InterPro" id="IPR038536">
    <property type="entry name" value="Alkyl/aryl-sulf_dimr_sf"/>
</dbReference>
<evidence type="ECO:0000256" key="1">
    <source>
        <dbReference type="ARBA" id="ARBA00001947"/>
    </source>
</evidence>
<dbReference type="EMBL" id="CP022098">
    <property type="protein sequence ID" value="ATB43329.1"/>
    <property type="molecule type" value="Genomic_DNA"/>
</dbReference>
<dbReference type="InterPro" id="IPR029228">
    <property type="entry name" value="Alkyl_sulf_dimr"/>
</dbReference>
<dbReference type="GO" id="GO:0046983">
    <property type="term" value="F:protein dimerization activity"/>
    <property type="evidence" value="ECO:0007669"/>
    <property type="project" value="InterPro"/>
</dbReference>
<reference evidence="12 13" key="1">
    <citation type="submission" date="2017-06" db="EMBL/GenBank/DDBJ databases">
        <title>Sequencing and comparative analysis of myxobacterial genomes.</title>
        <authorList>
            <person name="Rupp O."/>
            <person name="Goesmann A."/>
            <person name="Sogaard-Andersen L."/>
        </authorList>
    </citation>
    <scope>NUCLEOTIDE SEQUENCE [LARGE SCALE GENOMIC DNA]</scope>
    <source>
        <strain evidence="12 13">DSM 52655</strain>
    </source>
</reference>
<dbReference type="InterPro" id="IPR029229">
    <property type="entry name" value="Alkyl_sulf_C"/>
</dbReference>
<keyword evidence="3" id="KW-0378">Hydrolase</keyword>
<dbReference type="GO" id="GO:0018909">
    <property type="term" value="P:dodecyl sulfate metabolic process"/>
    <property type="evidence" value="ECO:0007669"/>
    <property type="project" value="InterPro"/>
</dbReference>
<evidence type="ECO:0000313" key="13">
    <source>
        <dbReference type="Proteomes" id="UP000217257"/>
    </source>
</evidence>
<evidence type="ECO:0000256" key="2">
    <source>
        <dbReference type="ARBA" id="ARBA00022723"/>
    </source>
</evidence>
<evidence type="ECO:0000256" key="6">
    <source>
        <dbReference type="ARBA" id="ARBA00066568"/>
    </source>
</evidence>
<name>A0A250JHG3_9BACT</name>
<protein>
    <recommendedName>
        <fullName evidence="7">Linear primary-alkylsulfatase</fullName>
        <ecNumber evidence="6">3.1.6.21</ecNumber>
    </recommendedName>
    <alternativeName>
        <fullName evidence="8">Type III linear primary-alkylsulfatase</fullName>
    </alternativeName>
</protein>
<dbReference type="Gene3D" id="1.25.40.880">
    <property type="entry name" value="Alkyl sulfatase, dimerisation domain"/>
    <property type="match status" value="1"/>
</dbReference>
<dbReference type="EC" id="3.1.6.21" evidence="6"/>
<dbReference type="AlphaFoldDB" id="A0A250JHG3"/>
<evidence type="ECO:0000256" key="9">
    <source>
        <dbReference type="SAM" id="MobiDB-lite"/>
    </source>
</evidence>
<accession>A0A250JHG3</accession>
<dbReference type="GO" id="GO:0046872">
    <property type="term" value="F:metal ion binding"/>
    <property type="evidence" value="ECO:0007669"/>
    <property type="project" value="UniProtKB-KW"/>
</dbReference>
<keyword evidence="10" id="KW-0732">Signal</keyword>
<feature type="region of interest" description="Disordered" evidence="9">
    <location>
        <begin position="681"/>
        <end position="700"/>
    </location>
</feature>
<dbReference type="Pfam" id="PF14863">
    <property type="entry name" value="Alkyl_sulf_dimr"/>
    <property type="match status" value="1"/>
</dbReference>
<feature type="compositionally biased region" description="Polar residues" evidence="9">
    <location>
        <begin position="29"/>
        <end position="46"/>
    </location>
</feature>
<organism evidence="12 13">
    <name type="scientific">Cystobacter fuscus</name>
    <dbReference type="NCBI Taxonomy" id="43"/>
    <lineage>
        <taxon>Bacteria</taxon>
        <taxon>Pseudomonadati</taxon>
        <taxon>Myxococcota</taxon>
        <taxon>Myxococcia</taxon>
        <taxon>Myxococcales</taxon>
        <taxon>Cystobacterineae</taxon>
        <taxon>Archangiaceae</taxon>
        <taxon>Cystobacter</taxon>
    </lineage>
</organism>
<dbReference type="Pfam" id="PF14864">
    <property type="entry name" value="Alkyl_sulf_C"/>
    <property type="match status" value="1"/>
</dbReference>